<feature type="compositionally biased region" description="Basic and acidic residues" evidence="1">
    <location>
        <begin position="169"/>
        <end position="207"/>
    </location>
</feature>
<evidence type="ECO:0000256" key="1">
    <source>
        <dbReference type="SAM" id="MobiDB-lite"/>
    </source>
</evidence>
<dbReference type="AlphaFoldDB" id="A0AAV6QZU1"/>
<name>A0AAV6QZU1_SOLSE</name>
<organism evidence="2 3">
    <name type="scientific">Solea senegalensis</name>
    <name type="common">Senegalese sole</name>
    <dbReference type="NCBI Taxonomy" id="28829"/>
    <lineage>
        <taxon>Eukaryota</taxon>
        <taxon>Metazoa</taxon>
        <taxon>Chordata</taxon>
        <taxon>Craniata</taxon>
        <taxon>Vertebrata</taxon>
        <taxon>Euteleostomi</taxon>
        <taxon>Actinopterygii</taxon>
        <taxon>Neopterygii</taxon>
        <taxon>Teleostei</taxon>
        <taxon>Neoteleostei</taxon>
        <taxon>Acanthomorphata</taxon>
        <taxon>Carangaria</taxon>
        <taxon>Pleuronectiformes</taxon>
        <taxon>Pleuronectoidei</taxon>
        <taxon>Soleidae</taxon>
        <taxon>Solea</taxon>
    </lineage>
</organism>
<accession>A0AAV6QZU1</accession>
<keyword evidence="3" id="KW-1185">Reference proteome</keyword>
<sequence length="354" mass="40499">MFSSSSLFRMRDDKLSPVVSSATRKPKKCSLTCEPGDRVLLKNVGLKGKDKLENHWYDVPYVVVDKMPNLPFYRVKPVDGKGKFKTLHRDNLLPTGDLVRILVLDNTEDVPKRAATQSRAFNRCKRSITNHTIPREPNTSTDSSDLECEWPTRPYRKFVEKIIQGRGRHSADGSEHLEATCPSDGRHSERGDSLVDHGQDVALKTDSEPEPISSEDAQPQSSCSNVHVTPKSTRPKRSLKPVMRLTYDEPAMLKNTGSIMAFPRVTQMIVFFIMYHFKSNCCWSRQCIMYVLKWVYPEKEVMHFIASGQDKYTFQKKFINKEKRITEQGVHVRHTVLLAQDCDHVCPNSTTCCY</sequence>
<reference evidence="2 3" key="1">
    <citation type="journal article" date="2021" name="Sci. Rep.">
        <title>Chromosome anchoring in Senegalese sole (Solea senegalensis) reveals sex-associated markers and genome rearrangements in flatfish.</title>
        <authorList>
            <person name="Guerrero-Cozar I."/>
            <person name="Gomez-Garrido J."/>
            <person name="Berbel C."/>
            <person name="Martinez-Blanch J.F."/>
            <person name="Alioto T."/>
            <person name="Claros M.G."/>
            <person name="Gagnaire P.A."/>
            <person name="Manchado M."/>
        </authorList>
    </citation>
    <scope>NUCLEOTIDE SEQUENCE [LARGE SCALE GENOMIC DNA]</scope>
    <source>
        <strain evidence="2">Sse05_10M</strain>
    </source>
</reference>
<gene>
    <name evidence="2" type="ORF">JOB18_034727</name>
</gene>
<evidence type="ECO:0000313" key="3">
    <source>
        <dbReference type="Proteomes" id="UP000693946"/>
    </source>
</evidence>
<protein>
    <submittedName>
        <fullName evidence="2">Uncharacterized protein</fullName>
    </submittedName>
</protein>
<proteinExistence type="predicted"/>
<dbReference type="Proteomes" id="UP000693946">
    <property type="component" value="Linkage Group LG3"/>
</dbReference>
<feature type="region of interest" description="Disordered" evidence="1">
    <location>
        <begin position="166"/>
        <end position="238"/>
    </location>
</feature>
<evidence type="ECO:0000313" key="2">
    <source>
        <dbReference type="EMBL" id="KAG7497282.1"/>
    </source>
</evidence>
<comment type="caution">
    <text evidence="2">The sequence shown here is derived from an EMBL/GenBank/DDBJ whole genome shotgun (WGS) entry which is preliminary data.</text>
</comment>
<feature type="compositionally biased region" description="Polar residues" evidence="1">
    <location>
        <begin position="215"/>
        <end position="232"/>
    </location>
</feature>
<dbReference type="EMBL" id="JAGKHQ010000015">
    <property type="protein sequence ID" value="KAG7497282.1"/>
    <property type="molecule type" value="Genomic_DNA"/>
</dbReference>